<gene>
    <name evidence="2" type="ORF">CQA54_08705</name>
</gene>
<evidence type="ECO:0000313" key="2">
    <source>
        <dbReference type="EMBL" id="RDU65353.1"/>
    </source>
</evidence>
<evidence type="ECO:0000313" key="3">
    <source>
        <dbReference type="Proteomes" id="UP000256514"/>
    </source>
</evidence>
<dbReference type="RefSeq" id="WP_115571690.1">
    <property type="nucleotide sequence ID" value="NZ_NXLT01000015.1"/>
</dbReference>
<name>A0A3D8IJQ2_9HELI</name>
<evidence type="ECO:0000256" key="1">
    <source>
        <dbReference type="SAM" id="Phobius"/>
    </source>
</evidence>
<keyword evidence="1" id="KW-1133">Transmembrane helix</keyword>
<organism evidence="2 3">
    <name type="scientific">Helicobacter equorum</name>
    <dbReference type="NCBI Taxonomy" id="361872"/>
    <lineage>
        <taxon>Bacteria</taxon>
        <taxon>Pseudomonadati</taxon>
        <taxon>Campylobacterota</taxon>
        <taxon>Epsilonproteobacteria</taxon>
        <taxon>Campylobacterales</taxon>
        <taxon>Helicobacteraceae</taxon>
        <taxon>Helicobacter</taxon>
    </lineage>
</organism>
<comment type="caution">
    <text evidence="2">The sequence shown here is derived from an EMBL/GenBank/DDBJ whole genome shotgun (WGS) entry which is preliminary data.</text>
</comment>
<feature type="transmembrane region" description="Helical" evidence="1">
    <location>
        <begin position="6"/>
        <end position="27"/>
    </location>
</feature>
<keyword evidence="3" id="KW-1185">Reference proteome</keyword>
<sequence length="68" mass="7883">MNQVTIILMIPILLAMIGLIWTIFGAIRRTMNLVEIAKHRAVADQKWTNLKRETLILKKPKSLKKQTK</sequence>
<dbReference type="Proteomes" id="UP000256514">
    <property type="component" value="Unassembled WGS sequence"/>
</dbReference>
<keyword evidence="1" id="KW-0472">Membrane</keyword>
<protein>
    <submittedName>
        <fullName evidence="2">Uncharacterized protein</fullName>
    </submittedName>
</protein>
<dbReference type="AlphaFoldDB" id="A0A3D8IJQ2"/>
<dbReference type="EMBL" id="NXLT01000015">
    <property type="protein sequence ID" value="RDU65353.1"/>
    <property type="molecule type" value="Genomic_DNA"/>
</dbReference>
<proteinExistence type="predicted"/>
<accession>A0A3D8IJQ2</accession>
<keyword evidence="1" id="KW-0812">Transmembrane</keyword>
<reference evidence="2 3" key="1">
    <citation type="submission" date="2018-04" db="EMBL/GenBank/DDBJ databases">
        <title>Novel Campyloabacter and Helicobacter Species and Strains.</title>
        <authorList>
            <person name="Mannion A.J."/>
            <person name="Shen Z."/>
            <person name="Fox J.G."/>
        </authorList>
    </citation>
    <scope>NUCLEOTIDE SEQUENCE [LARGE SCALE GENOMIC DNA]</scope>
    <source>
        <strain evidence="2 3">MIT 12-6600</strain>
    </source>
</reference>